<dbReference type="OrthoDB" id="425950at2759"/>
<dbReference type="Pfam" id="PF21233">
    <property type="entry name" value="WHD_RIOX1"/>
    <property type="match status" value="1"/>
</dbReference>
<organism evidence="17 18">
    <name type="scientific">Asbolus verrucosus</name>
    <name type="common">Desert ironclad beetle</name>
    <dbReference type="NCBI Taxonomy" id="1661398"/>
    <lineage>
        <taxon>Eukaryota</taxon>
        <taxon>Metazoa</taxon>
        <taxon>Ecdysozoa</taxon>
        <taxon>Arthropoda</taxon>
        <taxon>Hexapoda</taxon>
        <taxon>Insecta</taxon>
        <taxon>Pterygota</taxon>
        <taxon>Neoptera</taxon>
        <taxon>Endopterygota</taxon>
        <taxon>Coleoptera</taxon>
        <taxon>Polyphaga</taxon>
        <taxon>Cucujiformia</taxon>
        <taxon>Tenebrionidae</taxon>
        <taxon>Pimeliinae</taxon>
        <taxon>Asbolus</taxon>
    </lineage>
</organism>
<evidence type="ECO:0000259" key="15">
    <source>
        <dbReference type="Pfam" id="PF08007"/>
    </source>
</evidence>
<feature type="non-terminal residue" evidence="17">
    <location>
        <position position="420"/>
    </location>
</feature>
<evidence type="ECO:0000256" key="14">
    <source>
        <dbReference type="RuleBase" id="RU366061"/>
    </source>
</evidence>
<evidence type="ECO:0000256" key="7">
    <source>
        <dbReference type="ARBA" id="ARBA00023002"/>
    </source>
</evidence>
<comment type="catalytic activity">
    <reaction evidence="13 14">
        <text>N(6),N(6)-dimethyl-L-lysyl(36)-[histone H3] + 2 2-oxoglutarate + 2 O2 = L-lysyl(36)-[histone H3] + 2 formaldehyde + 2 succinate + 2 CO2</text>
        <dbReference type="Rhea" id="RHEA:42032"/>
        <dbReference type="Rhea" id="RHEA-COMP:9785"/>
        <dbReference type="Rhea" id="RHEA-COMP:9787"/>
        <dbReference type="ChEBI" id="CHEBI:15379"/>
        <dbReference type="ChEBI" id="CHEBI:16526"/>
        <dbReference type="ChEBI" id="CHEBI:16810"/>
        <dbReference type="ChEBI" id="CHEBI:16842"/>
        <dbReference type="ChEBI" id="CHEBI:29969"/>
        <dbReference type="ChEBI" id="CHEBI:30031"/>
        <dbReference type="ChEBI" id="CHEBI:61976"/>
        <dbReference type="EC" id="1.14.11.27"/>
    </reaction>
</comment>
<evidence type="ECO:0000256" key="5">
    <source>
        <dbReference type="ARBA" id="ARBA00022853"/>
    </source>
</evidence>
<keyword evidence="10 14" id="KW-0804">Transcription</keyword>
<dbReference type="GO" id="GO:0032453">
    <property type="term" value="F:histone H3K4 demethylase activity"/>
    <property type="evidence" value="ECO:0007669"/>
    <property type="project" value="TreeGrafter"/>
</dbReference>
<evidence type="ECO:0000256" key="11">
    <source>
        <dbReference type="ARBA" id="ARBA00023242"/>
    </source>
</evidence>
<dbReference type="GO" id="GO:0032259">
    <property type="term" value="P:methylation"/>
    <property type="evidence" value="ECO:0007669"/>
    <property type="project" value="UniProtKB-KW"/>
</dbReference>
<comment type="cofactor">
    <cofactor evidence="14">
        <name>Fe(2+)</name>
        <dbReference type="ChEBI" id="CHEBI:29033"/>
    </cofactor>
    <text evidence="14">Binds 1 Fe(2+) ion per subunit.</text>
</comment>
<name>A0A482VG77_ASBVE</name>
<reference evidence="17 18" key="1">
    <citation type="submission" date="2017-03" db="EMBL/GenBank/DDBJ databases">
        <title>Genome of the blue death feigning beetle - Asbolus verrucosus.</title>
        <authorList>
            <person name="Rider S.D."/>
        </authorList>
    </citation>
    <scope>NUCLEOTIDE SEQUENCE [LARGE SCALE GENOMIC DNA]</scope>
    <source>
        <strain evidence="17">Butters</strain>
        <tissue evidence="17">Head and leg muscle</tissue>
    </source>
</reference>
<dbReference type="InterPro" id="IPR003347">
    <property type="entry name" value="JmjC_dom"/>
</dbReference>
<dbReference type="EMBL" id="QDEB01105523">
    <property type="protein sequence ID" value="RZC05003.1"/>
    <property type="molecule type" value="Genomic_DNA"/>
</dbReference>
<dbReference type="GO" id="GO:0005506">
    <property type="term" value="F:iron ion binding"/>
    <property type="evidence" value="ECO:0007669"/>
    <property type="project" value="UniProtKB-UniRule"/>
</dbReference>
<dbReference type="SUPFAM" id="SSF51197">
    <property type="entry name" value="Clavaminate synthase-like"/>
    <property type="match status" value="1"/>
</dbReference>
<feature type="domain" description="RIOX1/NO66-like C-terminal winged helix" evidence="16">
    <location>
        <begin position="298"/>
        <end position="420"/>
    </location>
</feature>
<dbReference type="PANTHER" id="PTHR13096">
    <property type="entry name" value="MINA53 MYC INDUCED NUCLEAR ANTIGEN"/>
    <property type="match status" value="1"/>
</dbReference>
<evidence type="ECO:0000256" key="13">
    <source>
        <dbReference type="ARBA" id="ARBA00047915"/>
    </source>
</evidence>
<evidence type="ECO:0000256" key="3">
    <source>
        <dbReference type="ARBA" id="ARBA00022491"/>
    </source>
</evidence>
<keyword evidence="18" id="KW-1185">Reference proteome</keyword>
<keyword evidence="9 14" id="KW-0805">Transcription regulation</keyword>
<accession>A0A482VG77</accession>
<dbReference type="FunFam" id="3.90.930.40:FF:000001">
    <property type="entry name" value="ribosomal oxygenase 1 isoform X1"/>
    <property type="match status" value="1"/>
</dbReference>
<keyword evidence="17" id="KW-0489">Methyltransferase</keyword>
<keyword evidence="7 14" id="KW-0560">Oxidoreductase</keyword>
<dbReference type="GO" id="GO:0008168">
    <property type="term" value="F:methyltransferase activity"/>
    <property type="evidence" value="ECO:0007669"/>
    <property type="project" value="UniProtKB-KW"/>
</dbReference>
<comment type="subcellular location">
    <subcellularLocation>
        <location evidence="1 14">Nucleus</location>
    </subcellularLocation>
</comment>
<evidence type="ECO:0000259" key="16">
    <source>
        <dbReference type="Pfam" id="PF21233"/>
    </source>
</evidence>
<keyword evidence="8 14" id="KW-0408">Iron</keyword>
<comment type="similarity">
    <text evidence="2">Belongs to the ROX family. NO66 subfamily.</text>
</comment>
<comment type="caution">
    <text evidence="17">The sequence shown here is derived from an EMBL/GenBank/DDBJ whole genome shotgun (WGS) entry which is preliminary data.</text>
</comment>
<evidence type="ECO:0000256" key="6">
    <source>
        <dbReference type="ARBA" id="ARBA00022964"/>
    </source>
</evidence>
<dbReference type="Gene3D" id="3.90.930.40">
    <property type="match status" value="1"/>
</dbReference>
<dbReference type="InterPro" id="IPR039994">
    <property type="entry name" value="NO66-like"/>
</dbReference>
<keyword evidence="5" id="KW-0156">Chromatin regulator</keyword>
<dbReference type="EC" id="1.14.11.27" evidence="14"/>
<dbReference type="GO" id="GO:0140680">
    <property type="term" value="F:histone H3K36me/H3K36me2 demethylase activity"/>
    <property type="evidence" value="ECO:0007669"/>
    <property type="project" value="UniProtKB-EC"/>
</dbReference>
<dbReference type="InterPro" id="IPR049043">
    <property type="entry name" value="WHD_RIOX1"/>
</dbReference>
<feature type="domain" description="JmjC" evidence="15">
    <location>
        <begin position="161"/>
        <end position="256"/>
    </location>
</feature>
<keyword evidence="3" id="KW-0678">Repressor</keyword>
<dbReference type="Proteomes" id="UP000292052">
    <property type="component" value="Unassembled WGS sequence"/>
</dbReference>
<evidence type="ECO:0000256" key="12">
    <source>
        <dbReference type="ARBA" id="ARBA00025670"/>
    </source>
</evidence>
<evidence type="ECO:0000313" key="17">
    <source>
        <dbReference type="EMBL" id="RZC05003.1"/>
    </source>
</evidence>
<dbReference type="Pfam" id="PF08007">
    <property type="entry name" value="JmjC_2"/>
    <property type="match status" value="1"/>
</dbReference>
<evidence type="ECO:0000256" key="1">
    <source>
        <dbReference type="ARBA" id="ARBA00004123"/>
    </source>
</evidence>
<evidence type="ECO:0000256" key="10">
    <source>
        <dbReference type="ARBA" id="ARBA00023163"/>
    </source>
</evidence>
<evidence type="ECO:0000256" key="9">
    <source>
        <dbReference type="ARBA" id="ARBA00023015"/>
    </source>
</evidence>
<keyword evidence="17" id="KW-0808">Transferase</keyword>
<keyword evidence="6 14" id="KW-0223">Dioxygenase</keyword>
<evidence type="ECO:0000313" key="18">
    <source>
        <dbReference type="Proteomes" id="UP000292052"/>
    </source>
</evidence>
<dbReference type="GO" id="GO:0005730">
    <property type="term" value="C:nucleolus"/>
    <property type="evidence" value="ECO:0007669"/>
    <property type="project" value="TreeGrafter"/>
</dbReference>
<evidence type="ECO:0000256" key="4">
    <source>
        <dbReference type="ARBA" id="ARBA00022723"/>
    </source>
</evidence>
<comment type="function">
    <text evidence="12">Oxygenase that can act as both a histone lysine demethylase and a ribosomal histidine hydroxylase. Specifically demethylates 'Lys-4' (H3K4me) and 'Lys-36' (H3K36me) of histone H3, thereby playing a central role in histone code.</text>
</comment>
<protein>
    <recommendedName>
        <fullName evidence="14">Bifunctional lysine-specific demethylase and histidyl-hydroxylase</fullName>
        <ecNumber evidence="14">1.14.11.27</ecNumber>
    </recommendedName>
</protein>
<sequence>MTSGNQKYDRKKNIQKSVKKLLTSNEDNLKNMDKQLTCEISVMQKKTKVDKTDEVSLNDDPLSEAIQLFKWLISPVTPETFFKTYWEQRAVHIRRCSENYYTHILDSLGLDTILRNHVLYYSQNVDVVSYENGVKEVHNQEGRAVASALWDYYSNGCSIRILNPQTYSHKVHLLIATLQEYFGAMVGTNVYLTPPGSQGFAPHYDDIEAFVVQLEGRKHWKLYKPKDSDVLARFSSKNLKHDDIGDPIMTLTLTAGTSSQDRTYMIQNVQDLLQSLVKYIDIDNAADQLGKKLMYDSMPPIWSGSEIKRSVKGDGAYLKNGKVLNRAVISLETKIRLLRYYCIRLINEVNTSPKLYYNTENSTVYHGEEEQWLELDYNMIPIIQMLQKTYPNYIKVKELPMEDVLVKMQLISDLWEHGLL</sequence>
<gene>
    <name evidence="17" type="ORF">BDFB_011657</name>
</gene>
<keyword evidence="4 14" id="KW-0479">Metal-binding</keyword>
<dbReference type="AlphaFoldDB" id="A0A482VG77"/>
<dbReference type="STRING" id="1661398.A0A482VG77"/>
<dbReference type="Gene3D" id="2.60.120.650">
    <property type="entry name" value="Cupin"/>
    <property type="match status" value="1"/>
</dbReference>
<evidence type="ECO:0000256" key="2">
    <source>
        <dbReference type="ARBA" id="ARBA00010309"/>
    </source>
</evidence>
<proteinExistence type="inferred from homology"/>
<evidence type="ECO:0000256" key="8">
    <source>
        <dbReference type="ARBA" id="ARBA00023004"/>
    </source>
</evidence>
<keyword evidence="11 14" id="KW-0539">Nucleus</keyword>
<dbReference type="PANTHER" id="PTHR13096:SF8">
    <property type="entry name" value="RIBOSOMAL OXYGENASE 1"/>
    <property type="match status" value="1"/>
</dbReference>